<dbReference type="RefSeq" id="WP_066617645.1">
    <property type="nucleotide sequence ID" value="NZ_FQXL01000024.1"/>
</dbReference>
<evidence type="ECO:0000313" key="4">
    <source>
        <dbReference type="Proteomes" id="UP000076603"/>
    </source>
</evidence>
<comment type="caution">
    <text evidence="3">The sequence shown here is derived from an EMBL/GenBank/DDBJ whole genome shotgun (WGS) entry which is preliminary data.</text>
</comment>
<reference evidence="3 4" key="1">
    <citation type="submission" date="2016-04" db="EMBL/GenBank/DDBJ databases">
        <title>Genome sequence of Clostridium magnum DSM 2767.</title>
        <authorList>
            <person name="Poehlein A."/>
            <person name="Uhlig R."/>
            <person name="Fischer R."/>
            <person name="Bahl H."/>
            <person name="Daniel R."/>
        </authorList>
    </citation>
    <scope>NUCLEOTIDE SEQUENCE [LARGE SCALE GENOMIC DNA]</scope>
    <source>
        <strain evidence="3 4">DSM 2767</strain>
    </source>
</reference>
<dbReference type="AlphaFoldDB" id="A0A168E0K4"/>
<evidence type="ECO:0000313" key="3">
    <source>
        <dbReference type="EMBL" id="KZL93520.1"/>
    </source>
</evidence>
<dbReference type="Gene3D" id="1.10.260.40">
    <property type="entry name" value="lambda repressor-like DNA-binding domains"/>
    <property type="match status" value="1"/>
</dbReference>
<dbReference type="STRING" id="1121326.CLMAG_05660"/>
<dbReference type="InterPro" id="IPR050807">
    <property type="entry name" value="TransReg_Diox_bact_type"/>
</dbReference>
<dbReference type="GO" id="GO:0003677">
    <property type="term" value="F:DNA binding"/>
    <property type="evidence" value="ECO:0007669"/>
    <property type="project" value="UniProtKB-KW"/>
</dbReference>
<dbReference type="InterPro" id="IPR010982">
    <property type="entry name" value="Lambda_DNA-bd_dom_sf"/>
</dbReference>
<dbReference type="OrthoDB" id="371153at2"/>
<dbReference type="PANTHER" id="PTHR46797">
    <property type="entry name" value="HTH-TYPE TRANSCRIPTIONAL REGULATOR"/>
    <property type="match status" value="1"/>
</dbReference>
<protein>
    <submittedName>
        <fullName evidence="3">HTH-type transcriptional regulator SinR</fullName>
    </submittedName>
</protein>
<evidence type="ECO:0000256" key="1">
    <source>
        <dbReference type="ARBA" id="ARBA00023125"/>
    </source>
</evidence>
<dbReference type="PANTHER" id="PTHR46797:SF1">
    <property type="entry name" value="METHYLPHOSPHONATE SYNTHASE"/>
    <property type="match status" value="1"/>
</dbReference>
<proteinExistence type="predicted"/>
<sequence>MNISELGQNIKKVRDQKGWTLNKLKQESGVGYATLHDIENGKSQNLNSSNLEKVAKALDVTTNELLGIDVVEYTVIDLEETLDAVFQSDELELDGVLINSDEKEELKDLFAVAINNIRRRRRNK</sequence>
<dbReference type="Proteomes" id="UP000076603">
    <property type="component" value="Unassembled WGS sequence"/>
</dbReference>
<keyword evidence="1" id="KW-0238">DNA-binding</keyword>
<dbReference type="Pfam" id="PF01381">
    <property type="entry name" value="HTH_3"/>
    <property type="match status" value="1"/>
</dbReference>
<keyword evidence="4" id="KW-1185">Reference proteome</keyword>
<dbReference type="EMBL" id="LWAE01000001">
    <property type="protein sequence ID" value="KZL93520.1"/>
    <property type="molecule type" value="Genomic_DNA"/>
</dbReference>
<name>A0A168E0K4_9CLOT</name>
<dbReference type="SMART" id="SM00530">
    <property type="entry name" value="HTH_XRE"/>
    <property type="match status" value="1"/>
</dbReference>
<dbReference type="PATRIC" id="fig|1121326.3.peg.521"/>
<feature type="domain" description="HTH cro/C1-type" evidence="2">
    <location>
        <begin position="10"/>
        <end position="65"/>
    </location>
</feature>
<organism evidence="3 4">
    <name type="scientific">Clostridium magnum DSM 2767</name>
    <dbReference type="NCBI Taxonomy" id="1121326"/>
    <lineage>
        <taxon>Bacteria</taxon>
        <taxon>Bacillati</taxon>
        <taxon>Bacillota</taxon>
        <taxon>Clostridia</taxon>
        <taxon>Eubacteriales</taxon>
        <taxon>Clostridiaceae</taxon>
        <taxon>Clostridium</taxon>
    </lineage>
</organism>
<gene>
    <name evidence="3" type="primary">sinR_1</name>
    <name evidence="3" type="ORF">CLMAG_05660</name>
</gene>
<dbReference type="InterPro" id="IPR001387">
    <property type="entry name" value="Cro/C1-type_HTH"/>
</dbReference>
<dbReference type="GO" id="GO:0003700">
    <property type="term" value="F:DNA-binding transcription factor activity"/>
    <property type="evidence" value="ECO:0007669"/>
    <property type="project" value="TreeGrafter"/>
</dbReference>
<dbReference type="GO" id="GO:0005829">
    <property type="term" value="C:cytosol"/>
    <property type="evidence" value="ECO:0007669"/>
    <property type="project" value="TreeGrafter"/>
</dbReference>
<dbReference type="PROSITE" id="PS50943">
    <property type="entry name" value="HTH_CROC1"/>
    <property type="match status" value="1"/>
</dbReference>
<dbReference type="SUPFAM" id="SSF47413">
    <property type="entry name" value="lambda repressor-like DNA-binding domains"/>
    <property type="match status" value="1"/>
</dbReference>
<evidence type="ECO:0000259" key="2">
    <source>
        <dbReference type="PROSITE" id="PS50943"/>
    </source>
</evidence>
<accession>A0A168E0K4</accession>
<dbReference type="CDD" id="cd00093">
    <property type="entry name" value="HTH_XRE"/>
    <property type="match status" value="1"/>
</dbReference>